<gene>
    <name evidence="3" type="ORF">AN936_02565</name>
</gene>
<feature type="domain" description="Peptidase S26" evidence="2">
    <location>
        <begin position="10"/>
        <end position="164"/>
    </location>
</feature>
<dbReference type="EMBL" id="CP012700">
    <property type="protein sequence ID" value="ALH79294.1"/>
    <property type="molecule type" value="Genomic_DNA"/>
</dbReference>
<evidence type="ECO:0000313" key="4">
    <source>
        <dbReference type="Proteomes" id="UP000058074"/>
    </source>
</evidence>
<evidence type="ECO:0000256" key="1">
    <source>
        <dbReference type="SAM" id="MobiDB-lite"/>
    </source>
</evidence>
<organism evidence="3 4">
    <name type="scientific">Sphingopyxis macrogoltabida</name>
    <name type="common">Sphingomonas macrogoltabidus</name>
    <dbReference type="NCBI Taxonomy" id="33050"/>
    <lineage>
        <taxon>Bacteria</taxon>
        <taxon>Pseudomonadati</taxon>
        <taxon>Pseudomonadota</taxon>
        <taxon>Alphaproteobacteria</taxon>
        <taxon>Sphingomonadales</taxon>
        <taxon>Sphingomonadaceae</taxon>
        <taxon>Sphingopyxis</taxon>
    </lineage>
</organism>
<dbReference type="PATRIC" id="fig|33050.5.peg.536"/>
<dbReference type="KEGG" id="smag:AN936_02565"/>
<dbReference type="Gene3D" id="2.10.109.10">
    <property type="entry name" value="Umud Fragment, subunit A"/>
    <property type="match status" value="1"/>
</dbReference>
<name>A0A0N9U8K6_SPHMC</name>
<sequence length="196" mass="20685">MNRRILSFTVATVSLFGTLFVAVEWAKPAPRLLWNASASAPIGLYRIDADAAPRVGDLVVIDPPPALAGFLSARGYLPRGVPLLKRVAAIPGALVCRSGTFVTVDGAGAARALARDRANRSLPVWTGCRTVGRGEIFLLNAAPDSLDGRYFGPLPAAGLIGTAHPLFTRSKAAAPLRRRGGDTSDDSANGKREREK</sequence>
<feature type="region of interest" description="Disordered" evidence="1">
    <location>
        <begin position="171"/>
        <end position="196"/>
    </location>
</feature>
<accession>A0A0N9U8K6</accession>
<dbReference type="Proteomes" id="UP000058074">
    <property type="component" value="Chromosome"/>
</dbReference>
<dbReference type="InterPro" id="IPR019533">
    <property type="entry name" value="Peptidase_S26"/>
</dbReference>
<protein>
    <submittedName>
        <fullName evidence="3">Conjugal transfer protein</fullName>
    </submittedName>
</protein>
<proteinExistence type="predicted"/>
<dbReference type="SUPFAM" id="SSF51306">
    <property type="entry name" value="LexA/Signal peptidase"/>
    <property type="match status" value="1"/>
</dbReference>
<dbReference type="InterPro" id="IPR036286">
    <property type="entry name" value="LexA/Signal_pep-like_sf"/>
</dbReference>
<reference evidence="3 4" key="1">
    <citation type="journal article" date="2015" name="Genome Announc.">
        <title>Complete Genome Sequence of Polypropylene Glycol- and Polyethylene Glycol-Degrading Sphingopyxis macrogoltabida Strain EY-1.</title>
        <authorList>
            <person name="Ohtsubo Y."/>
            <person name="Nagata Y."/>
            <person name="Numata M."/>
            <person name="Tsuchikane K."/>
            <person name="Hosoyama A."/>
            <person name="Yamazoe A."/>
            <person name="Tsuda M."/>
            <person name="Fujita N."/>
            <person name="Kawai F."/>
        </authorList>
    </citation>
    <scope>NUCLEOTIDE SEQUENCE [LARGE SCALE GENOMIC DNA]</scope>
    <source>
        <strain evidence="3 4">EY-1</strain>
    </source>
</reference>
<dbReference type="AlphaFoldDB" id="A0A0N9U8K6"/>
<dbReference type="GO" id="GO:0006465">
    <property type="term" value="P:signal peptide processing"/>
    <property type="evidence" value="ECO:0007669"/>
    <property type="project" value="InterPro"/>
</dbReference>
<dbReference type="OrthoDB" id="5360818at2"/>
<evidence type="ECO:0000259" key="2">
    <source>
        <dbReference type="Pfam" id="PF10502"/>
    </source>
</evidence>
<evidence type="ECO:0000313" key="3">
    <source>
        <dbReference type="EMBL" id="ALH79294.1"/>
    </source>
</evidence>
<dbReference type="Pfam" id="PF10502">
    <property type="entry name" value="Peptidase_S26"/>
    <property type="match status" value="1"/>
</dbReference>
<dbReference type="RefSeq" id="WP_054586772.1">
    <property type="nucleotide sequence ID" value="NZ_CP012700.1"/>
</dbReference>
<dbReference type="GO" id="GO:0004252">
    <property type="term" value="F:serine-type endopeptidase activity"/>
    <property type="evidence" value="ECO:0007669"/>
    <property type="project" value="InterPro"/>
</dbReference>